<sequence>MQFDAILKVVGEFGPYQKRIYFLLCLPVLCIAMYDVIGAYLMYTPIHRCAAVSAHNSSAFFAVNGDDTIRSLPNMSAEYQYGECHIKVSDNRSKGEDRNVTSHLCSSWTYDKSVFTSTLVSENNLVCAFTSTSTYMQVAMHCGSIVGSLLQGLISDRFGRKITFCGSTTLMMLVGVGSAFTTNIYIFTILRFLQTICSTFRLWAGILINYFYTAGMILLAGIGYGLRHWKYIQIACSAPSAIFLVYWWVIPESPRWLISQGKQEEARAIILTIAKSNHRDHSLTLKQLTDDEDEPVKQYRIWHLLSSRSMILCERFLIQEHDMTGVRRPRENLI</sequence>
<comment type="subcellular location">
    <subcellularLocation>
        <location evidence="1">Membrane</location>
        <topology evidence="1">Multi-pass membrane protein</topology>
    </subcellularLocation>
</comment>
<dbReference type="PANTHER" id="PTHR24064">
    <property type="entry name" value="SOLUTE CARRIER FAMILY 22 MEMBER"/>
    <property type="match status" value="1"/>
</dbReference>
<dbReference type="GO" id="GO:0016020">
    <property type="term" value="C:membrane"/>
    <property type="evidence" value="ECO:0007669"/>
    <property type="project" value="UniProtKB-SubCell"/>
</dbReference>
<organism evidence="6 7">
    <name type="scientific">Mizuhopecten yessoensis</name>
    <name type="common">Japanese scallop</name>
    <name type="synonym">Patinopecten yessoensis</name>
    <dbReference type="NCBI Taxonomy" id="6573"/>
    <lineage>
        <taxon>Eukaryota</taxon>
        <taxon>Metazoa</taxon>
        <taxon>Spiralia</taxon>
        <taxon>Lophotrochozoa</taxon>
        <taxon>Mollusca</taxon>
        <taxon>Bivalvia</taxon>
        <taxon>Autobranchia</taxon>
        <taxon>Pteriomorphia</taxon>
        <taxon>Pectinida</taxon>
        <taxon>Pectinoidea</taxon>
        <taxon>Pectinidae</taxon>
        <taxon>Mizuhopecten</taxon>
    </lineage>
</organism>
<dbReference type="EMBL" id="NEDP02003628">
    <property type="protein sequence ID" value="OWF48252.1"/>
    <property type="molecule type" value="Genomic_DNA"/>
</dbReference>
<evidence type="ECO:0000313" key="7">
    <source>
        <dbReference type="Proteomes" id="UP000242188"/>
    </source>
</evidence>
<evidence type="ECO:0000256" key="1">
    <source>
        <dbReference type="ARBA" id="ARBA00004141"/>
    </source>
</evidence>
<evidence type="ECO:0000256" key="5">
    <source>
        <dbReference type="SAM" id="Phobius"/>
    </source>
</evidence>
<dbReference type="Gene3D" id="1.20.1250.20">
    <property type="entry name" value="MFS general substrate transporter like domains"/>
    <property type="match status" value="1"/>
</dbReference>
<dbReference type="STRING" id="6573.A0A210QHM6"/>
<dbReference type="SUPFAM" id="SSF103473">
    <property type="entry name" value="MFS general substrate transporter"/>
    <property type="match status" value="1"/>
</dbReference>
<feature type="transmembrane region" description="Helical" evidence="5">
    <location>
        <begin position="20"/>
        <end position="43"/>
    </location>
</feature>
<reference evidence="6 7" key="1">
    <citation type="journal article" date="2017" name="Nat. Ecol. Evol.">
        <title>Scallop genome provides insights into evolution of bilaterian karyotype and development.</title>
        <authorList>
            <person name="Wang S."/>
            <person name="Zhang J."/>
            <person name="Jiao W."/>
            <person name="Li J."/>
            <person name="Xun X."/>
            <person name="Sun Y."/>
            <person name="Guo X."/>
            <person name="Huan P."/>
            <person name="Dong B."/>
            <person name="Zhang L."/>
            <person name="Hu X."/>
            <person name="Sun X."/>
            <person name="Wang J."/>
            <person name="Zhao C."/>
            <person name="Wang Y."/>
            <person name="Wang D."/>
            <person name="Huang X."/>
            <person name="Wang R."/>
            <person name="Lv J."/>
            <person name="Li Y."/>
            <person name="Zhang Z."/>
            <person name="Liu B."/>
            <person name="Lu W."/>
            <person name="Hui Y."/>
            <person name="Liang J."/>
            <person name="Zhou Z."/>
            <person name="Hou R."/>
            <person name="Li X."/>
            <person name="Liu Y."/>
            <person name="Li H."/>
            <person name="Ning X."/>
            <person name="Lin Y."/>
            <person name="Zhao L."/>
            <person name="Xing Q."/>
            <person name="Dou J."/>
            <person name="Li Y."/>
            <person name="Mao J."/>
            <person name="Guo H."/>
            <person name="Dou H."/>
            <person name="Li T."/>
            <person name="Mu C."/>
            <person name="Jiang W."/>
            <person name="Fu Q."/>
            <person name="Fu X."/>
            <person name="Miao Y."/>
            <person name="Liu J."/>
            <person name="Yu Q."/>
            <person name="Li R."/>
            <person name="Liao H."/>
            <person name="Li X."/>
            <person name="Kong Y."/>
            <person name="Jiang Z."/>
            <person name="Chourrout D."/>
            <person name="Li R."/>
            <person name="Bao Z."/>
        </authorList>
    </citation>
    <scope>NUCLEOTIDE SEQUENCE [LARGE SCALE GENOMIC DNA]</scope>
    <source>
        <strain evidence="6 7">PY_sf001</strain>
    </source>
</reference>
<dbReference type="Pfam" id="PF00083">
    <property type="entry name" value="Sugar_tr"/>
    <property type="match status" value="2"/>
</dbReference>
<evidence type="ECO:0000256" key="3">
    <source>
        <dbReference type="ARBA" id="ARBA00022989"/>
    </source>
</evidence>
<dbReference type="InterPro" id="IPR036259">
    <property type="entry name" value="MFS_trans_sf"/>
</dbReference>
<accession>A0A210QHM6</accession>
<keyword evidence="2 5" id="KW-0812">Transmembrane</keyword>
<dbReference type="InterPro" id="IPR005828">
    <property type="entry name" value="MFS_sugar_transport-like"/>
</dbReference>
<dbReference type="GO" id="GO:0022857">
    <property type="term" value="F:transmembrane transporter activity"/>
    <property type="evidence" value="ECO:0007669"/>
    <property type="project" value="InterPro"/>
</dbReference>
<dbReference type="OrthoDB" id="6124591at2759"/>
<keyword evidence="3 5" id="KW-1133">Transmembrane helix</keyword>
<evidence type="ECO:0000256" key="2">
    <source>
        <dbReference type="ARBA" id="ARBA00022692"/>
    </source>
</evidence>
<proteinExistence type="predicted"/>
<dbReference type="Proteomes" id="UP000242188">
    <property type="component" value="Unassembled WGS sequence"/>
</dbReference>
<gene>
    <name evidence="6" type="ORF">KP79_PYT07367</name>
</gene>
<feature type="transmembrane region" description="Helical" evidence="5">
    <location>
        <begin position="170"/>
        <end position="190"/>
    </location>
</feature>
<protein>
    <submittedName>
        <fullName evidence="6">Organic cation transporter protein</fullName>
    </submittedName>
</protein>
<evidence type="ECO:0000313" key="6">
    <source>
        <dbReference type="EMBL" id="OWF48252.1"/>
    </source>
</evidence>
<name>A0A210QHM6_MIZYE</name>
<dbReference type="AlphaFoldDB" id="A0A210QHM6"/>
<feature type="transmembrane region" description="Helical" evidence="5">
    <location>
        <begin position="202"/>
        <end position="225"/>
    </location>
</feature>
<keyword evidence="7" id="KW-1185">Reference proteome</keyword>
<evidence type="ECO:0000256" key="4">
    <source>
        <dbReference type="ARBA" id="ARBA00023136"/>
    </source>
</evidence>
<feature type="transmembrane region" description="Helical" evidence="5">
    <location>
        <begin position="231"/>
        <end position="250"/>
    </location>
</feature>
<comment type="caution">
    <text evidence="6">The sequence shown here is derived from an EMBL/GenBank/DDBJ whole genome shotgun (WGS) entry which is preliminary data.</text>
</comment>
<keyword evidence="4 5" id="KW-0472">Membrane</keyword>